<keyword evidence="2 7" id="KW-0812">Transmembrane</keyword>
<dbReference type="Pfam" id="PF00005">
    <property type="entry name" value="ABC_tran"/>
    <property type="match status" value="1"/>
</dbReference>
<evidence type="ECO:0000313" key="10">
    <source>
        <dbReference type="Proteomes" id="UP000260812"/>
    </source>
</evidence>
<reference evidence="9" key="1">
    <citation type="submission" date="2018-08" db="EMBL/GenBank/DDBJ databases">
        <title>A genome reference for cultivated species of the human gut microbiota.</title>
        <authorList>
            <person name="Zou Y."/>
            <person name="Xue W."/>
            <person name="Luo G."/>
        </authorList>
    </citation>
    <scope>NUCLEOTIDE SEQUENCE [LARGE SCALE GENOMIC DNA]</scope>
    <source>
        <strain evidence="9">TF05-5AC</strain>
    </source>
</reference>
<dbReference type="GO" id="GO:0016887">
    <property type="term" value="F:ATP hydrolysis activity"/>
    <property type="evidence" value="ECO:0007669"/>
    <property type="project" value="InterPro"/>
</dbReference>
<dbReference type="AlphaFoldDB" id="A0A3E3HYW1"/>
<comment type="subcellular location">
    <subcellularLocation>
        <location evidence="1">Cell membrane</location>
        <topology evidence="1">Multi-pass membrane protein</topology>
    </subcellularLocation>
</comment>
<dbReference type="PROSITE" id="PS00211">
    <property type="entry name" value="ABC_TRANSPORTER_1"/>
    <property type="match status" value="1"/>
</dbReference>
<dbReference type="InterPro" id="IPR027417">
    <property type="entry name" value="P-loop_NTPase"/>
</dbReference>
<evidence type="ECO:0000256" key="5">
    <source>
        <dbReference type="ARBA" id="ARBA00022989"/>
    </source>
</evidence>
<evidence type="ECO:0000256" key="3">
    <source>
        <dbReference type="ARBA" id="ARBA00022741"/>
    </source>
</evidence>
<keyword evidence="10" id="KW-1185">Reference proteome</keyword>
<accession>A0A3E3HYW1</accession>
<evidence type="ECO:0000259" key="8">
    <source>
        <dbReference type="PROSITE" id="PS50893"/>
    </source>
</evidence>
<evidence type="ECO:0000256" key="1">
    <source>
        <dbReference type="ARBA" id="ARBA00004651"/>
    </source>
</evidence>
<dbReference type="GO" id="GO:0005524">
    <property type="term" value="F:ATP binding"/>
    <property type="evidence" value="ECO:0007669"/>
    <property type="project" value="UniProtKB-KW"/>
</dbReference>
<dbReference type="Gene3D" id="1.20.1560.10">
    <property type="entry name" value="ABC transporter type 1, transmembrane domain"/>
    <property type="match status" value="1"/>
</dbReference>
<keyword evidence="5 7" id="KW-1133">Transmembrane helix</keyword>
<comment type="caution">
    <text evidence="9">The sequence shown here is derived from an EMBL/GenBank/DDBJ whole genome shotgun (WGS) entry which is preliminary data.</text>
</comment>
<name>A0A3E3HYW1_9FIRM</name>
<dbReference type="Proteomes" id="UP000260812">
    <property type="component" value="Unassembled WGS sequence"/>
</dbReference>
<dbReference type="PANTHER" id="PTHR24221">
    <property type="entry name" value="ATP-BINDING CASSETTE SUB-FAMILY B"/>
    <property type="match status" value="1"/>
</dbReference>
<evidence type="ECO:0000256" key="6">
    <source>
        <dbReference type="ARBA" id="ARBA00023136"/>
    </source>
</evidence>
<evidence type="ECO:0000256" key="2">
    <source>
        <dbReference type="ARBA" id="ARBA00022692"/>
    </source>
</evidence>
<dbReference type="CDD" id="cd03228">
    <property type="entry name" value="ABCC_MRP_Like"/>
    <property type="match status" value="1"/>
</dbReference>
<dbReference type="InterPro" id="IPR036640">
    <property type="entry name" value="ABC1_TM_sf"/>
</dbReference>
<organism evidence="9 10">
    <name type="scientific">Eisenbergiella massiliensis</name>
    <dbReference type="NCBI Taxonomy" id="1720294"/>
    <lineage>
        <taxon>Bacteria</taxon>
        <taxon>Bacillati</taxon>
        <taxon>Bacillota</taxon>
        <taxon>Clostridia</taxon>
        <taxon>Lachnospirales</taxon>
        <taxon>Lachnospiraceae</taxon>
        <taxon>Eisenbergiella</taxon>
    </lineage>
</organism>
<keyword evidence="3" id="KW-0547">Nucleotide-binding</keyword>
<dbReference type="InterPro" id="IPR003439">
    <property type="entry name" value="ABC_transporter-like_ATP-bd"/>
</dbReference>
<dbReference type="Gene3D" id="3.40.50.300">
    <property type="entry name" value="P-loop containing nucleotide triphosphate hydrolases"/>
    <property type="match status" value="1"/>
</dbReference>
<dbReference type="GO" id="GO:0034040">
    <property type="term" value="F:ATPase-coupled lipid transmembrane transporter activity"/>
    <property type="evidence" value="ECO:0007669"/>
    <property type="project" value="TreeGrafter"/>
</dbReference>
<dbReference type="SUPFAM" id="SSF90123">
    <property type="entry name" value="ABC transporter transmembrane region"/>
    <property type="match status" value="1"/>
</dbReference>
<dbReference type="GO" id="GO:0005886">
    <property type="term" value="C:plasma membrane"/>
    <property type="evidence" value="ECO:0007669"/>
    <property type="project" value="UniProtKB-SubCell"/>
</dbReference>
<dbReference type="PANTHER" id="PTHR24221:SF646">
    <property type="entry name" value="HAEMOLYSIN SECRETION ATP-BINDING PROTEIN"/>
    <property type="match status" value="1"/>
</dbReference>
<proteinExistence type="predicted"/>
<gene>
    <name evidence="9" type="ORF">DXC51_21750</name>
</gene>
<dbReference type="SUPFAM" id="SSF52540">
    <property type="entry name" value="P-loop containing nucleoside triphosphate hydrolases"/>
    <property type="match status" value="1"/>
</dbReference>
<feature type="transmembrane region" description="Helical" evidence="7">
    <location>
        <begin position="214"/>
        <end position="231"/>
    </location>
</feature>
<keyword evidence="4 9" id="KW-0067">ATP-binding</keyword>
<feature type="transmembrane region" description="Helical" evidence="7">
    <location>
        <begin position="63"/>
        <end position="89"/>
    </location>
</feature>
<keyword evidence="6 7" id="KW-0472">Membrane</keyword>
<dbReference type="SMART" id="SM00382">
    <property type="entry name" value="AAA"/>
    <property type="match status" value="1"/>
</dbReference>
<dbReference type="InterPro" id="IPR017871">
    <property type="entry name" value="ABC_transporter-like_CS"/>
</dbReference>
<feature type="domain" description="ABC transporter" evidence="8">
    <location>
        <begin position="402"/>
        <end position="640"/>
    </location>
</feature>
<evidence type="ECO:0000256" key="4">
    <source>
        <dbReference type="ARBA" id="ARBA00022840"/>
    </source>
</evidence>
<feature type="transmembrane region" description="Helical" evidence="7">
    <location>
        <begin position="101"/>
        <end position="122"/>
    </location>
</feature>
<protein>
    <submittedName>
        <fullName evidence="9">ABC transporter ATP-binding protein</fullName>
    </submittedName>
</protein>
<evidence type="ECO:0000313" key="9">
    <source>
        <dbReference type="EMBL" id="RGE57002.1"/>
    </source>
</evidence>
<dbReference type="InterPro" id="IPR003593">
    <property type="entry name" value="AAA+_ATPase"/>
</dbReference>
<dbReference type="EMBL" id="QVLV01000019">
    <property type="protein sequence ID" value="RGE57002.1"/>
    <property type="molecule type" value="Genomic_DNA"/>
</dbReference>
<dbReference type="InterPro" id="IPR039421">
    <property type="entry name" value="Type_1_exporter"/>
</dbReference>
<sequence>MGKSQRKAHTTNSCKREALTARCLHCRASTIKTRRWRRLMLKHNKLKPVGIAIRLMWNMDKWLLIHSIITSVIEAATPFAGILLSAYILDGLQAGEEFTEIISVSLAAVAVIFLLTVLKAYFSKILNVHIGMCGKRYDTLMSMKTISMDYPLLDSPAVNDIRVRIRHDNDWGAGFYSLVWQLPYLLNSLISTFVSVVLMLPLFMEGHFFSDTPAILLLLSLGAIIAFNLWFTSVKNKELYRLLDDPSLDKSYLGYFLWNDQDYHYGKDIRIYDAKPLIKSKLDGDLVIKNRWIKQLVSNNMKSGFFSNLSAGTLQIISYIFVALRAAAGALTAGAVVKYAGIIYRFSQSVTNVFNTLEEYAVSSNRQLSTLEYLNIKDVLKKGTLPVEKRAFCDGSDNEYEIEFRDVSFQYPGSDTCALRHINLKFRVGERLAVVGMNGSGKTTFIKLLCHLYDPTEGEILLNGIDIRKYDYEEYMKIFSVVFQDFKLFSFSLGQNVAADMDYDTKRVEACLDAAGFDNRRTSMPDGLKTCLYKDFEENGVEISGGEAQKIALARALYKDAPFIVLDEPTAALDPIAESEIYSKFNDIVGNRTAIYISHRLSSCRFCDEIAVFDNGQIVQLGSHEELAADTGGKYHELWNAQAQYYSS</sequence>
<evidence type="ECO:0000256" key="7">
    <source>
        <dbReference type="SAM" id="Phobius"/>
    </source>
</evidence>
<dbReference type="PROSITE" id="PS50893">
    <property type="entry name" value="ABC_TRANSPORTER_2"/>
    <property type="match status" value="1"/>
</dbReference>
<feature type="transmembrane region" description="Helical" evidence="7">
    <location>
        <begin position="184"/>
        <end position="202"/>
    </location>
</feature>